<reference evidence="1 2" key="1">
    <citation type="submission" date="2015-04" db="EMBL/GenBank/DDBJ databases">
        <title>Complete genome sequence of Schizopora paradoxa KUC8140, a cosmopolitan wood degrader in East Asia.</title>
        <authorList>
            <consortium name="DOE Joint Genome Institute"/>
            <person name="Min B."/>
            <person name="Park H."/>
            <person name="Jang Y."/>
            <person name="Kim J.-J."/>
            <person name="Kim K.H."/>
            <person name="Pangilinan J."/>
            <person name="Lipzen A."/>
            <person name="Riley R."/>
            <person name="Grigoriev I.V."/>
            <person name="Spatafora J.W."/>
            <person name="Choi I.-G."/>
        </authorList>
    </citation>
    <scope>NUCLEOTIDE SEQUENCE [LARGE SCALE GENOMIC DNA]</scope>
    <source>
        <strain evidence="1 2">KUC8140</strain>
    </source>
</reference>
<evidence type="ECO:0008006" key="3">
    <source>
        <dbReference type="Google" id="ProtNLM"/>
    </source>
</evidence>
<dbReference type="InParanoid" id="A0A0H2S0G7"/>
<name>A0A0H2S0G7_9AGAM</name>
<proteinExistence type="predicted"/>
<dbReference type="OrthoDB" id="3221235at2759"/>
<protein>
    <recommendedName>
        <fullName evidence="3">F-box domain-containing protein</fullName>
    </recommendedName>
</protein>
<evidence type="ECO:0000313" key="2">
    <source>
        <dbReference type="Proteomes" id="UP000053477"/>
    </source>
</evidence>
<organism evidence="1 2">
    <name type="scientific">Schizopora paradoxa</name>
    <dbReference type="NCBI Taxonomy" id="27342"/>
    <lineage>
        <taxon>Eukaryota</taxon>
        <taxon>Fungi</taxon>
        <taxon>Dikarya</taxon>
        <taxon>Basidiomycota</taxon>
        <taxon>Agaricomycotina</taxon>
        <taxon>Agaricomycetes</taxon>
        <taxon>Hymenochaetales</taxon>
        <taxon>Schizoporaceae</taxon>
        <taxon>Schizopora</taxon>
    </lineage>
</organism>
<dbReference type="Proteomes" id="UP000053477">
    <property type="component" value="Unassembled WGS sequence"/>
</dbReference>
<accession>A0A0H2S0G7</accession>
<gene>
    <name evidence="1" type="ORF">SCHPADRAFT_162715</name>
</gene>
<evidence type="ECO:0000313" key="1">
    <source>
        <dbReference type="EMBL" id="KLO17459.1"/>
    </source>
</evidence>
<dbReference type="SUPFAM" id="SSF52047">
    <property type="entry name" value="RNI-like"/>
    <property type="match status" value="1"/>
</dbReference>
<dbReference type="EMBL" id="KQ085904">
    <property type="protein sequence ID" value="KLO17459.1"/>
    <property type="molecule type" value="Genomic_DNA"/>
</dbReference>
<keyword evidence="2" id="KW-1185">Reference proteome</keyword>
<sequence>MHGGALHQHSHFNHHLLLLSTSTSTTAHSKHRMTHQSKIRELCRLKDNISASTTTSVAQSLPEDVLYATFLSALPSSFNFYLSSDESFNKTDTVAPLNFSWVCRSWRTLILSRPKLWSEIHIVGDFRSDEDKDKEENEKVVRLQRCVGEWLSRSRPSPLIVDLAICGYEEDHFKEFIPLFLSESDRFSSIHMDVHYCFTLSGFARTRTPISFPCSPTVTSLRLNFKGANPPKAIIDLSRAVHGVDLPLEYLSLHSRSSVLPSCRDALYLPCLRHLNYSSTEEEEKDERFQQLICILCASPNLERLTLAISGESDFALASNHGRKPIHLPRLTTFELSVSDRLSNNYFLQVLEFPSLRNLTIIISSGDQDAPTPLEPEQIHDFLAHQCSNPPLEILILNGGDFRPTPAMVSSLRNLLSLLEGLEALSLGEVIFNRSVLEMLTVPSGDSLESPLCPSLSEIWLCRNSYQSELKTHDFAKEDIDELIVSRWKAGSLRRAIIECPLFGGMKERERIVECVREGLSLQEFLLQADS</sequence>
<dbReference type="AlphaFoldDB" id="A0A0H2S0G7"/>